<accession>A0A8X6R401</accession>
<protein>
    <submittedName>
        <fullName evidence="1">Uncharacterized protein</fullName>
    </submittedName>
</protein>
<dbReference type="AlphaFoldDB" id="A0A8X6R401"/>
<dbReference type="EMBL" id="BMAU01021022">
    <property type="protein sequence ID" value="GFX87130.1"/>
    <property type="molecule type" value="Genomic_DNA"/>
</dbReference>
<reference evidence="1" key="1">
    <citation type="submission" date="2020-08" db="EMBL/GenBank/DDBJ databases">
        <title>Multicomponent nature underlies the extraordinary mechanical properties of spider dragline silk.</title>
        <authorList>
            <person name="Kono N."/>
            <person name="Nakamura H."/>
            <person name="Mori M."/>
            <person name="Yoshida Y."/>
            <person name="Ohtoshi R."/>
            <person name="Malay A.D."/>
            <person name="Moran D.A.P."/>
            <person name="Tomita M."/>
            <person name="Numata K."/>
            <person name="Arakawa K."/>
        </authorList>
    </citation>
    <scope>NUCLEOTIDE SEQUENCE</scope>
</reference>
<sequence>MSAEMIRKPDMKIITTSAQTRITRACGATSKRYSRLGDFGDFKFGNWFFLWFFFKNDQLSRRKLRSAFNQVSEFDRGRIVAYLDFLGKSVVVLNETKQL</sequence>
<dbReference type="Proteomes" id="UP000887159">
    <property type="component" value="Unassembled WGS sequence"/>
</dbReference>
<keyword evidence="2" id="KW-1185">Reference proteome</keyword>
<gene>
    <name evidence="1" type="primary">NCL1_25343</name>
    <name evidence="1" type="ORF">TNCV_2151831</name>
</gene>
<proteinExistence type="predicted"/>
<name>A0A8X6R401_TRICX</name>
<evidence type="ECO:0000313" key="1">
    <source>
        <dbReference type="EMBL" id="GFX87130.1"/>
    </source>
</evidence>
<organism evidence="1 2">
    <name type="scientific">Trichonephila clavipes</name>
    <name type="common">Golden silk orbweaver</name>
    <name type="synonym">Nephila clavipes</name>
    <dbReference type="NCBI Taxonomy" id="2585209"/>
    <lineage>
        <taxon>Eukaryota</taxon>
        <taxon>Metazoa</taxon>
        <taxon>Ecdysozoa</taxon>
        <taxon>Arthropoda</taxon>
        <taxon>Chelicerata</taxon>
        <taxon>Arachnida</taxon>
        <taxon>Araneae</taxon>
        <taxon>Araneomorphae</taxon>
        <taxon>Entelegynae</taxon>
        <taxon>Araneoidea</taxon>
        <taxon>Nephilidae</taxon>
        <taxon>Trichonephila</taxon>
    </lineage>
</organism>
<evidence type="ECO:0000313" key="2">
    <source>
        <dbReference type="Proteomes" id="UP000887159"/>
    </source>
</evidence>
<comment type="caution">
    <text evidence="1">The sequence shown here is derived from an EMBL/GenBank/DDBJ whole genome shotgun (WGS) entry which is preliminary data.</text>
</comment>